<name>A0A495VZW0_9PSEU</name>
<feature type="transmembrane region" description="Helical" evidence="1">
    <location>
        <begin position="139"/>
        <end position="157"/>
    </location>
</feature>
<dbReference type="NCBIfam" id="NF042915">
    <property type="entry name" value="MAB_1171c_fam"/>
    <property type="match status" value="1"/>
</dbReference>
<evidence type="ECO:0000259" key="2">
    <source>
        <dbReference type="Pfam" id="PF20182"/>
    </source>
</evidence>
<dbReference type="InterPro" id="IPR050039">
    <property type="entry name" value="MAB_1171c-like"/>
</dbReference>
<feature type="transmembrane region" description="Helical" evidence="1">
    <location>
        <begin position="66"/>
        <end position="87"/>
    </location>
</feature>
<reference evidence="3 4" key="1">
    <citation type="submission" date="2018-10" db="EMBL/GenBank/DDBJ databases">
        <title>Sequencing the genomes of 1000 actinobacteria strains.</title>
        <authorList>
            <person name="Klenk H.-P."/>
        </authorList>
    </citation>
    <scope>NUCLEOTIDE SEQUENCE [LARGE SCALE GENOMIC DNA]</scope>
    <source>
        <strain evidence="3 4">DSM 43800</strain>
    </source>
</reference>
<evidence type="ECO:0000313" key="4">
    <source>
        <dbReference type="Proteomes" id="UP000282084"/>
    </source>
</evidence>
<feature type="domain" description="DUF6545" evidence="2">
    <location>
        <begin position="244"/>
        <end position="383"/>
    </location>
</feature>
<feature type="transmembrane region" description="Helical" evidence="1">
    <location>
        <begin position="219"/>
        <end position="239"/>
    </location>
</feature>
<organism evidence="3 4">
    <name type="scientific">Saccharothrix australiensis</name>
    <dbReference type="NCBI Taxonomy" id="2072"/>
    <lineage>
        <taxon>Bacteria</taxon>
        <taxon>Bacillati</taxon>
        <taxon>Actinomycetota</taxon>
        <taxon>Actinomycetes</taxon>
        <taxon>Pseudonocardiales</taxon>
        <taxon>Pseudonocardiaceae</taxon>
        <taxon>Saccharothrix</taxon>
    </lineage>
</organism>
<feature type="transmembrane region" description="Helical" evidence="1">
    <location>
        <begin position="99"/>
        <end position="119"/>
    </location>
</feature>
<dbReference type="RefSeq" id="WP_121006475.1">
    <property type="nucleotide sequence ID" value="NZ_RBXO01000001.1"/>
</dbReference>
<gene>
    <name evidence="3" type="ORF">C8E97_3332</name>
</gene>
<protein>
    <recommendedName>
        <fullName evidence="2">DUF6545 domain-containing protein</fullName>
    </recommendedName>
</protein>
<accession>A0A495VZW0</accession>
<evidence type="ECO:0000313" key="3">
    <source>
        <dbReference type="EMBL" id="RKT54684.1"/>
    </source>
</evidence>
<dbReference type="OrthoDB" id="3685619at2"/>
<proteinExistence type="predicted"/>
<keyword evidence="1" id="KW-0472">Membrane</keyword>
<feature type="transmembrane region" description="Helical" evidence="1">
    <location>
        <begin position="178"/>
        <end position="199"/>
    </location>
</feature>
<keyword evidence="1" id="KW-1133">Transmembrane helix</keyword>
<dbReference type="Proteomes" id="UP000282084">
    <property type="component" value="Unassembled WGS sequence"/>
</dbReference>
<feature type="transmembrane region" description="Helical" evidence="1">
    <location>
        <begin position="35"/>
        <end position="54"/>
    </location>
</feature>
<dbReference type="Pfam" id="PF20182">
    <property type="entry name" value="DUF6545"/>
    <property type="match status" value="1"/>
</dbReference>
<dbReference type="InterPro" id="IPR046675">
    <property type="entry name" value="DUF6545"/>
</dbReference>
<evidence type="ECO:0000256" key="1">
    <source>
        <dbReference type="SAM" id="Phobius"/>
    </source>
</evidence>
<dbReference type="AlphaFoldDB" id="A0A495VZW0"/>
<feature type="transmembrane region" description="Helical" evidence="1">
    <location>
        <begin position="6"/>
        <end position="23"/>
    </location>
</feature>
<keyword evidence="4" id="KW-1185">Reference proteome</keyword>
<comment type="caution">
    <text evidence="3">The sequence shown here is derived from an EMBL/GenBank/DDBJ whole genome shotgun (WGS) entry which is preliminary data.</text>
</comment>
<keyword evidence="1" id="KW-0812">Transmembrane</keyword>
<sequence length="398" mass="44034">MGEWLRFYVPVALVWAVVLAQLVRFRRPTGANAMTWVVLCAIAVLLTVQAPYGYRMAGALTGVPNIGRLIDHAGMLVAGWGAHNMLLRVNYPGATRKSLRYGLWVAAAFAVMCACFAFTDAPVDDVRFAARYATTPGVLEYWLAYLAGLLPPVVQTTRLAVRYAAMTTDPALRVGLRMIAAGTVCMVVYHVHKAVFFAAHRFGLVYPKALSTPLDRYPVFGAAVLVLIGVALPAWRNVARAVDWVRNYRTYQRLRPLWLDLCRTSPHIVLVPPRPRWVELFDVRDLNLRVYRRVVEVRDGRLALRPHLDPEVIATAEAEATRAGLVGREFDAFVEAITLTSALRAAEAGAPSPAAHSPVPTPGGRDLDSDIAFLTDVAIAYRHVRRKPPPRPVERGVW</sequence>
<dbReference type="EMBL" id="RBXO01000001">
    <property type="protein sequence ID" value="RKT54684.1"/>
    <property type="molecule type" value="Genomic_DNA"/>
</dbReference>